<feature type="transmembrane region" description="Helical" evidence="6">
    <location>
        <begin position="208"/>
        <end position="226"/>
    </location>
</feature>
<feature type="transmembrane region" description="Helical" evidence="6">
    <location>
        <begin position="158"/>
        <end position="177"/>
    </location>
</feature>
<dbReference type="Pfam" id="PF02653">
    <property type="entry name" value="BPD_transp_2"/>
    <property type="match status" value="1"/>
</dbReference>
<sequence>MSNPISDATGMIPLPSDGQSKLSKVMETLVRTILPVVLALLTSVVVLIVIGKDPWFFYSEVFRYGVMGNGWQQTIRLMAPLLLYSAGLIVVFRGKLWNLGYDAQYLLGSVVVAGFSPMLIEVMPLWAAFTVSLIMGTAAGAAWTLLPAALKARYGTNEIITTLMMSFIGIGISNMLVRGPFQNPDIHVPQTRVLPVADMFPQIPGTRIHIGIIISVVVVLIIHLLLTRTSFGLRLDVFGSSPKTALHVGINSPQMILILFILSGALIGLAASVDMLGYQGNLRANINPGYGAAVLPFVFLGRLNILTTIPFVAFYCILDTGGRLASLDSGLDTHFLMIVIALILVFMSVIEYFGVKKDLGQSYLPPGLRRAVTGLFDRGARA</sequence>
<dbReference type="GO" id="GO:0005886">
    <property type="term" value="C:plasma membrane"/>
    <property type="evidence" value="ECO:0007669"/>
    <property type="project" value="UniProtKB-SubCell"/>
</dbReference>
<name>A0A6J6IAR4_9ZZZZ</name>
<comment type="subcellular location">
    <subcellularLocation>
        <location evidence="1">Cell membrane</location>
        <topology evidence="1">Multi-pass membrane protein</topology>
    </subcellularLocation>
</comment>
<feature type="transmembrane region" description="Helical" evidence="6">
    <location>
        <begin position="126"/>
        <end position="146"/>
    </location>
</feature>
<feature type="transmembrane region" description="Helical" evidence="6">
    <location>
        <begin position="103"/>
        <end position="120"/>
    </location>
</feature>
<gene>
    <name evidence="7" type="ORF">UFOPK1961_00173</name>
    <name evidence="8" type="ORF">UFOPK3364_00486</name>
</gene>
<reference evidence="7" key="1">
    <citation type="submission" date="2020-05" db="EMBL/GenBank/DDBJ databases">
        <authorList>
            <person name="Chiriac C."/>
            <person name="Salcher M."/>
            <person name="Ghai R."/>
            <person name="Kavagutti S V."/>
        </authorList>
    </citation>
    <scope>NUCLEOTIDE SEQUENCE</scope>
</reference>
<evidence type="ECO:0000256" key="2">
    <source>
        <dbReference type="ARBA" id="ARBA00022475"/>
    </source>
</evidence>
<evidence type="ECO:0000256" key="3">
    <source>
        <dbReference type="ARBA" id="ARBA00022692"/>
    </source>
</evidence>
<evidence type="ECO:0000256" key="1">
    <source>
        <dbReference type="ARBA" id="ARBA00004651"/>
    </source>
</evidence>
<evidence type="ECO:0000256" key="4">
    <source>
        <dbReference type="ARBA" id="ARBA00022989"/>
    </source>
</evidence>
<keyword evidence="2" id="KW-1003">Cell membrane</keyword>
<dbReference type="AlphaFoldDB" id="A0A6J6IAR4"/>
<protein>
    <submittedName>
        <fullName evidence="7">Unannotated protein</fullName>
    </submittedName>
</protein>
<feature type="transmembrane region" description="Helical" evidence="6">
    <location>
        <begin position="335"/>
        <end position="355"/>
    </location>
</feature>
<feature type="transmembrane region" description="Helical" evidence="6">
    <location>
        <begin position="290"/>
        <end position="315"/>
    </location>
</feature>
<feature type="transmembrane region" description="Helical" evidence="6">
    <location>
        <begin position="256"/>
        <end position="278"/>
    </location>
</feature>
<keyword evidence="3 6" id="KW-0812">Transmembrane</keyword>
<evidence type="ECO:0000256" key="6">
    <source>
        <dbReference type="SAM" id="Phobius"/>
    </source>
</evidence>
<dbReference type="EMBL" id="CAFBLO010000034">
    <property type="protein sequence ID" value="CAB4865598.1"/>
    <property type="molecule type" value="Genomic_DNA"/>
</dbReference>
<dbReference type="GO" id="GO:0022857">
    <property type="term" value="F:transmembrane transporter activity"/>
    <property type="evidence" value="ECO:0007669"/>
    <property type="project" value="InterPro"/>
</dbReference>
<dbReference type="PANTHER" id="PTHR47089">
    <property type="entry name" value="ABC TRANSPORTER, PERMEASE PROTEIN"/>
    <property type="match status" value="1"/>
</dbReference>
<dbReference type="EMBL" id="CAEZVJ010000010">
    <property type="protein sequence ID" value="CAB4622556.1"/>
    <property type="molecule type" value="Genomic_DNA"/>
</dbReference>
<dbReference type="CDD" id="cd06580">
    <property type="entry name" value="TM_PBP1_transp_TpRbsC_like"/>
    <property type="match status" value="1"/>
</dbReference>
<evidence type="ECO:0000256" key="5">
    <source>
        <dbReference type="ARBA" id="ARBA00023136"/>
    </source>
</evidence>
<dbReference type="PANTHER" id="PTHR47089:SF1">
    <property type="entry name" value="GUANOSINE ABC TRANSPORTER PERMEASE PROTEIN NUPP"/>
    <property type="match status" value="1"/>
</dbReference>
<evidence type="ECO:0000313" key="8">
    <source>
        <dbReference type="EMBL" id="CAB4865598.1"/>
    </source>
</evidence>
<feature type="transmembrane region" description="Helical" evidence="6">
    <location>
        <begin position="29"/>
        <end position="50"/>
    </location>
</feature>
<feature type="transmembrane region" description="Helical" evidence="6">
    <location>
        <begin position="70"/>
        <end position="91"/>
    </location>
</feature>
<keyword evidence="5 6" id="KW-0472">Membrane</keyword>
<proteinExistence type="predicted"/>
<accession>A0A6J6IAR4</accession>
<dbReference type="InterPro" id="IPR001851">
    <property type="entry name" value="ABC_transp_permease"/>
</dbReference>
<organism evidence="7">
    <name type="scientific">freshwater metagenome</name>
    <dbReference type="NCBI Taxonomy" id="449393"/>
    <lineage>
        <taxon>unclassified sequences</taxon>
        <taxon>metagenomes</taxon>
        <taxon>ecological metagenomes</taxon>
    </lineage>
</organism>
<evidence type="ECO:0000313" key="7">
    <source>
        <dbReference type="EMBL" id="CAB4622556.1"/>
    </source>
</evidence>
<keyword evidence="4 6" id="KW-1133">Transmembrane helix</keyword>